<accession>I6YXI5</accession>
<dbReference type="Gene3D" id="2.50.20.10">
    <property type="entry name" value="Lipoprotein localisation LolA/LolB/LppX"/>
    <property type="match status" value="1"/>
</dbReference>
<keyword evidence="4" id="KW-1185">Reference proteome</keyword>
<dbReference type="InterPro" id="IPR025634">
    <property type="entry name" value="DUF4292"/>
</dbReference>
<dbReference type="RefSeq" id="WP_014856719.1">
    <property type="nucleotide sequence ID" value="NC_018178.1"/>
</dbReference>
<name>I6YXI5_MELRP</name>
<protein>
    <recommendedName>
        <fullName evidence="5">DUF4292 domain-containing protein</fullName>
    </recommendedName>
</protein>
<keyword evidence="1 2" id="KW-0732">Signal</keyword>
<dbReference type="OrthoDB" id="849114at2"/>
<dbReference type="PROSITE" id="PS51257">
    <property type="entry name" value="PROKAR_LIPOPROTEIN"/>
    <property type="match status" value="1"/>
</dbReference>
<proteinExistence type="predicted"/>
<dbReference type="AlphaFoldDB" id="I6YXI5"/>
<dbReference type="Proteomes" id="UP000009011">
    <property type="component" value="Chromosome"/>
</dbReference>
<dbReference type="KEGG" id="mro:MROS_2056"/>
<gene>
    <name evidence="3" type="ordered locus">MROS_2056</name>
</gene>
<dbReference type="Pfam" id="PF14125">
    <property type="entry name" value="DUF4292"/>
    <property type="match status" value="1"/>
</dbReference>
<organism evidence="3 4">
    <name type="scientific">Melioribacter roseus (strain DSM 23840 / JCM 17771 / VKM B-2668 / P3M-2)</name>
    <dbReference type="NCBI Taxonomy" id="1191523"/>
    <lineage>
        <taxon>Bacteria</taxon>
        <taxon>Pseudomonadati</taxon>
        <taxon>Ignavibacteriota</taxon>
        <taxon>Ignavibacteria</taxon>
        <taxon>Ignavibacteriales</taxon>
        <taxon>Melioribacteraceae</taxon>
        <taxon>Melioribacter</taxon>
    </lineage>
</organism>
<evidence type="ECO:0000313" key="4">
    <source>
        <dbReference type="Proteomes" id="UP000009011"/>
    </source>
</evidence>
<evidence type="ECO:0000313" key="3">
    <source>
        <dbReference type="EMBL" id="AFN75287.1"/>
    </source>
</evidence>
<evidence type="ECO:0000256" key="1">
    <source>
        <dbReference type="ARBA" id="ARBA00022729"/>
    </source>
</evidence>
<evidence type="ECO:0008006" key="5">
    <source>
        <dbReference type="Google" id="ProtNLM"/>
    </source>
</evidence>
<sequence length="259" mass="29142">MKAIKFLTAFLLAAFIAGCGASKEISNERILSPERLITKLEANRRKVRTFSATGTINIKNGNSTIESSIEVNVKKPDSVRVDVYGPFGIELAQILITRDNFLFYDAINKKAYKGKTDEAAIKKALKIELPFDMLIDAFTGGVDLSDKLRTEPDDYVYNENYSYVKYVDSTSGTINEYEINTRNFTVNKIKAGKLDKGSIVEAKYENYKEFENILIPLTVSMNFPENGQSLFISYKKVSINDGSLNILFELPSDTIYIEL</sequence>
<dbReference type="STRING" id="1191523.MROS_2056"/>
<reference evidence="3 4" key="1">
    <citation type="journal article" date="2013" name="PLoS ONE">
        <title>Genomic analysis of Melioribacter roseus, facultatively anaerobic organotrophic bacterium representing a novel deep lineage within Bacteriodetes/Chlorobi group.</title>
        <authorList>
            <person name="Kadnikov V.V."/>
            <person name="Mardanov A.V."/>
            <person name="Podosokorskaya O.A."/>
            <person name="Gavrilov S.N."/>
            <person name="Kublanov I.V."/>
            <person name="Beletsky A.V."/>
            <person name="Bonch-Osmolovskaya E.A."/>
            <person name="Ravin N.V."/>
        </authorList>
    </citation>
    <scope>NUCLEOTIDE SEQUENCE [LARGE SCALE GENOMIC DNA]</scope>
    <source>
        <strain evidence="4">JCM 17771 / P3M-2</strain>
    </source>
</reference>
<dbReference type="EMBL" id="CP003557">
    <property type="protein sequence ID" value="AFN75287.1"/>
    <property type="molecule type" value="Genomic_DNA"/>
</dbReference>
<dbReference type="SUPFAM" id="SSF89392">
    <property type="entry name" value="Prokaryotic lipoproteins and lipoprotein localization factors"/>
    <property type="match status" value="1"/>
</dbReference>
<dbReference type="eggNOG" id="COG2834">
    <property type="taxonomic scope" value="Bacteria"/>
</dbReference>
<feature type="chain" id="PRO_5003706870" description="DUF4292 domain-containing protein" evidence="2">
    <location>
        <begin position="22"/>
        <end position="259"/>
    </location>
</feature>
<feature type="signal peptide" evidence="2">
    <location>
        <begin position="1"/>
        <end position="21"/>
    </location>
</feature>
<dbReference type="InterPro" id="IPR029046">
    <property type="entry name" value="LolA/LolB/LppX"/>
</dbReference>
<dbReference type="HOGENOM" id="CLU_1060789_0_0_10"/>
<evidence type="ECO:0000256" key="2">
    <source>
        <dbReference type="SAM" id="SignalP"/>
    </source>
</evidence>